<dbReference type="RefSeq" id="XP_071840629.1">
    <property type="nucleotide sequence ID" value="XM_071984528.1"/>
</dbReference>
<feature type="signal peptide" evidence="1">
    <location>
        <begin position="1"/>
        <end position="25"/>
    </location>
</feature>
<name>A0A2Z4C1F8_STIJA</name>
<feature type="chain" id="PRO_5016284290" evidence="1">
    <location>
        <begin position="26"/>
        <end position="120"/>
    </location>
</feature>
<protein>
    <submittedName>
        <fullName evidence="2">Np17</fullName>
    </submittedName>
</protein>
<dbReference type="AlphaFoldDB" id="A0A2Z4C1F8"/>
<organism evidence="2">
    <name type="scientific">Stichopus japonicus</name>
    <name type="common">Sea cucumber</name>
    <dbReference type="NCBI Taxonomy" id="307972"/>
    <lineage>
        <taxon>Eukaryota</taxon>
        <taxon>Metazoa</taxon>
        <taxon>Echinodermata</taxon>
        <taxon>Eleutherozoa</taxon>
        <taxon>Echinozoa</taxon>
        <taxon>Holothuroidea</taxon>
        <taxon>Aspidochirotacea</taxon>
        <taxon>Aspidochirotida</taxon>
        <taxon>Stichopodidae</taxon>
        <taxon>Apostichopus</taxon>
    </lineage>
</organism>
<reference evidence="2" key="1">
    <citation type="submission" date="2017-06" db="EMBL/GenBank/DDBJ databases">
        <title>Neuropeptide precursors identification based on transcriptomic and neuropeptidomic analysis of circumoral nerve ring in sea cucumber.</title>
        <authorList>
            <person name="Chen M.Y."/>
            <person name="Hou Y.Y."/>
            <person name="Elphick M.R."/>
        </authorList>
    </citation>
    <scope>NUCLEOTIDE SEQUENCE</scope>
    <source>
        <tissue evidence="2">Circumoral nerve ring</tissue>
    </source>
</reference>
<keyword evidence="1" id="KW-0732">Signal</keyword>
<evidence type="ECO:0000256" key="1">
    <source>
        <dbReference type="SAM" id="SignalP"/>
    </source>
</evidence>
<proteinExistence type="evidence at transcript level"/>
<evidence type="ECO:0000313" key="2">
    <source>
        <dbReference type="EMBL" id="AWU78792.1"/>
    </source>
</evidence>
<dbReference type="GeneID" id="139976092"/>
<accession>A0A2Z4C1F8</accession>
<sequence length="120" mass="13421">MEFGSKIMVLATSLLVCLIVASTQGELSQRRISRRDIDGGTALINDLDTNFGYPHDDGDDPVETMLRRTLLLKTYWQLCTELDACPEKVTKTEDVLPPRTSRGHLFWRTGILMPPSKGGK</sequence>
<dbReference type="EMBL" id="MF402008">
    <property type="protein sequence ID" value="AWU78792.1"/>
    <property type="molecule type" value="mRNA"/>
</dbReference>